<protein>
    <submittedName>
        <fullName evidence="2">Penicillin-binding C-terminal domain protein</fullName>
    </submittedName>
</protein>
<dbReference type="InterPro" id="IPR012338">
    <property type="entry name" value="Beta-lactam/transpept-like"/>
</dbReference>
<dbReference type="EMBL" id="AKWO02000078">
    <property type="protein sequence ID" value="EMF98785.1"/>
    <property type="molecule type" value="Genomic_DNA"/>
</dbReference>
<sequence>MRDNWCVGYSKNYTVGVWVGNLDGSPMWDVSGVTGAAPIWNAVIGLLQERENQPGNTLFEAFRDSHVSRLVESFSIPKILIPGNETIYALDPDIPEGRQKLYFSASAFMSGFRWVLDGKRIQEAKQKDIFWKPERGFHILSLQDKDGKIIDSVVFEVR</sequence>
<evidence type="ECO:0000313" key="2">
    <source>
        <dbReference type="EMBL" id="EMF98785.1"/>
    </source>
</evidence>
<gene>
    <name evidence="2" type="ORF">LEP1GSC123_3173</name>
</gene>
<comment type="caution">
    <text evidence="2">The sequence shown here is derived from an EMBL/GenBank/DDBJ whole genome shotgun (WGS) entry which is preliminary data.</text>
</comment>
<organism evidence="2 3">
    <name type="scientific">Leptospira borgpetersenii str. 200701203</name>
    <dbReference type="NCBI Taxonomy" id="1193007"/>
    <lineage>
        <taxon>Bacteria</taxon>
        <taxon>Pseudomonadati</taxon>
        <taxon>Spirochaetota</taxon>
        <taxon>Spirochaetia</taxon>
        <taxon>Leptospirales</taxon>
        <taxon>Leptospiraceae</taxon>
        <taxon>Leptospira</taxon>
    </lineage>
</organism>
<proteinExistence type="predicted"/>
<evidence type="ECO:0000259" key="1">
    <source>
        <dbReference type="Pfam" id="PF06832"/>
    </source>
</evidence>
<name>M3HL13_LEPBO</name>
<dbReference type="Gene3D" id="3.40.710.10">
    <property type="entry name" value="DD-peptidase/beta-lactamase superfamily"/>
    <property type="match status" value="1"/>
</dbReference>
<accession>M3HL13</accession>
<reference evidence="2 3" key="1">
    <citation type="submission" date="2013-01" db="EMBL/GenBank/DDBJ databases">
        <authorList>
            <person name="Harkins D.M."/>
            <person name="Durkin A.S."/>
            <person name="Brinkac L.M."/>
            <person name="Haft D.H."/>
            <person name="Selengut J.D."/>
            <person name="Sanka R."/>
            <person name="DePew J."/>
            <person name="Purushe J."/>
            <person name="Picardeau M."/>
            <person name="Werts C."/>
            <person name="Goarant C."/>
            <person name="Vinetz J.M."/>
            <person name="Sutton G.G."/>
            <person name="Nierman W.C."/>
            <person name="Fouts D.E."/>
        </authorList>
    </citation>
    <scope>NUCLEOTIDE SEQUENCE [LARGE SCALE GENOMIC DNA]</scope>
    <source>
        <strain evidence="2 3">200701203</strain>
    </source>
</reference>
<evidence type="ECO:0000313" key="3">
    <source>
        <dbReference type="Proteomes" id="UP000011783"/>
    </source>
</evidence>
<dbReference type="BioCyc" id="LBOR1193007:G11KN-764-MONOMER"/>
<dbReference type="AlphaFoldDB" id="M3HL13"/>
<feature type="domain" description="Penicillin-binding C-terminal" evidence="1">
    <location>
        <begin position="75"/>
        <end position="154"/>
    </location>
</feature>
<dbReference type="Pfam" id="PF06832">
    <property type="entry name" value="BiPBP_C"/>
    <property type="match status" value="1"/>
</dbReference>
<dbReference type="SUPFAM" id="SSF56601">
    <property type="entry name" value="beta-lactamase/transpeptidase-like"/>
    <property type="match status" value="1"/>
</dbReference>
<dbReference type="Proteomes" id="UP000011783">
    <property type="component" value="Unassembled WGS sequence"/>
</dbReference>
<dbReference type="InterPro" id="IPR009647">
    <property type="entry name" value="PBP_C"/>
</dbReference>